<protein>
    <submittedName>
        <fullName evidence="1">Uncharacterized protein</fullName>
    </submittedName>
</protein>
<dbReference type="Proteomes" id="UP000887013">
    <property type="component" value="Unassembled WGS sequence"/>
</dbReference>
<evidence type="ECO:0000313" key="2">
    <source>
        <dbReference type="Proteomes" id="UP000887013"/>
    </source>
</evidence>
<proteinExistence type="predicted"/>
<comment type="caution">
    <text evidence="1">The sequence shown here is derived from an EMBL/GenBank/DDBJ whole genome shotgun (WGS) entry which is preliminary data.</text>
</comment>
<accession>A0A8X6NCM3</accession>
<sequence>MPRRRSNNSLIAGLRLQARVASAVCRRRVPETPALQQYFSLWLSITDSTNTPAAQNNHFIDHVAGQECSPVERNQEEAIIRKLNLQCHPVSQHPLIVKALYPGRSNHLLTILPSPVSAVFPFITPAIDKVLSESHLLRTVLIQQC</sequence>
<organism evidence="1 2">
    <name type="scientific">Nephila pilipes</name>
    <name type="common">Giant wood spider</name>
    <name type="synonym">Nephila maculata</name>
    <dbReference type="NCBI Taxonomy" id="299642"/>
    <lineage>
        <taxon>Eukaryota</taxon>
        <taxon>Metazoa</taxon>
        <taxon>Ecdysozoa</taxon>
        <taxon>Arthropoda</taxon>
        <taxon>Chelicerata</taxon>
        <taxon>Arachnida</taxon>
        <taxon>Araneae</taxon>
        <taxon>Araneomorphae</taxon>
        <taxon>Entelegynae</taxon>
        <taxon>Araneoidea</taxon>
        <taxon>Nephilidae</taxon>
        <taxon>Nephila</taxon>
    </lineage>
</organism>
<keyword evidence="2" id="KW-1185">Reference proteome</keyword>
<reference evidence="1" key="1">
    <citation type="submission" date="2020-08" db="EMBL/GenBank/DDBJ databases">
        <title>Multicomponent nature underlies the extraordinary mechanical properties of spider dragline silk.</title>
        <authorList>
            <person name="Kono N."/>
            <person name="Nakamura H."/>
            <person name="Mori M."/>
            <person name="Yoshida Y."/>
            <person name="Ohtoshi R."/>
            <person name="Malay A.D."/>
            <person name="Moran D.A.P."/>
            <person name="Tomita M."/>
            <person name="Numata K."/>
            <person name="Arakawa K."/>
        </authorList>
    </citation>
    <scope>NUCLEOTIDE SEQUENCE</scope>
</reference>
<evidence type="ECO:0000313" key="1">
    <source>
        <dbReference type="EMBL" id="GFT06300.1"/>
    </source>
</evidence>
<name>A0A8X6NCM3_NEPPI</name>
<dbReference type="AlphaFoldDB" id="A0A8X6NCM3"/>
<dbReference type="EMBL" id="BMAW01102866">
    <property type="protein sequence ID" value="GFT06300.1"/>
    <property type="molecule type" value="Genomic_DNA"/>
</dbReference>
<gene>
    <name evidence="1" type="ORF">NPIL_321231</name>
</gene>